<reference evidence="2" key="1">
    <citation type="journal article" date="2019" name="bioRxiv">
        <title>The Genome of the Zebra Mussel, Dreissena polymorpha: A Resource for Invasive Species Research.</title>
        <authorList>
            <person name="McCartney M.A."/>
            <person name="Auch B."/>
            <person name="Kono T."/>
            <person name="Mallez S."/>
            <person name="Zhang Y."/>
            <person name="Obille A."/>
            <person name="Becker A."/>
            <person name="Abrahante J.E."/>
            <person name="Garbe J."/>
            <person name="Badalamenti J.P."/>
            <person name="Herman A."/>
            <person name="Mangelson H."/>
            <person name="Liachko I."/>
            <person name="Sullivan S."/>
            <person name="Sone E.D."/>
            <person name="Koren S."/>
            <person name="Silverstein K.A.T."/>
            <person name="Beckman K.B."/>
            <person name="Gohl D.M."/>
        </authorList>
    </citation>
    <scope>NUCLEOTIDE SEQUENCE</scope>
    <source>
        <strain evidence="2">Duluth1</strain>
        <tissue evidence="2">Whole animal</tissue>
    </source>
</reference>
<comment type="caution">
    <text evidence="2">The sequence shown here is derived from an EMBL/GenBank/DDBJ whole genome shotgun (WGS) entry which is preliminary data.</text>
</comment>
<reference evidence="2" key="2">
    <citation type="submission" date="2020-11" db="EMBL/GenBank/DDBJ databases">
        <authorList>
            <person name="McCartney M.A."/>
            <person name="Auch B."/>
            <person name="Kono T."/>
            <person name="Mallez S."/>
            <person name="Becker A."/>
            <person name="Gohl D.M."/>
            <person name="Silverstein K.A.T."/>
            <person name="Koren S."/>
            <person name="Bechman K.B."/>
            <person name="Herman A."/>
            <person name="Abrahante J.E."/>
            <person name="Garbe J."/>
        </authorList>
    </citation>
    <scope>NUCLEOTIDE SEQUENCE</scope>
    <source>
        <strain evidence="2">Duluth1</strain>
        <tissue evidence="2">Whole animal</tissue>
    </source>
</reference>
<organism evidence="2 3">
    <name type="scientific">Dreissena polymorpha</name>
    <name type="common">Zebra mussel</name>
    <name type="synonym">Mytilus polymorpha</name>
    <dbReference type="NCBI Taxonomy" id="45954"/>
    <lineage>
        <taxon>Eukaryota</taxon>
        <taxon>Metazoa</taxon>
        <taxon>Spiralia</taxon>
        <taxon>Lophotrochozoa</taxon>
        <taxon>Mollusca</taxon>
        <taxon>Bivalvia</taxon>
        <taxon>Autobranchia</taxon>
        <taxon>Heteroconchia</taxon>
        <taxon>Euheterodonta</taxon>
        <taxon>Imparidentia</taxon>
        <taxon>Neoheterodontei</taxon>
        <taxon>Myida</taxon>
        <taxon>Dreissenoidea</taxon>
        <taxon>Dreissenidae</taxon>
        <taxon>Dreissena</taxon>
    </lineage>
</organism>
<protein>
    <submittedName>
        <fullName evidence="2">Uncharacterized protein</fullName>
    </submittedName>
</protein>
<dbReference type="AlphaFoldDB" id="A0A9D4M342"/>
<dbReference type="Proteomes" id="UP000828390">
    <property type="component" value="Unassembled WGS sequence"/>
</dbReference>
<sequence length="55" mass="6405">MDKTKNTQHTLNSPGMIALEWSIYSIKDQTYVEDPKPHTCSKISHMTSHKRETMQ</sequence>
<accession>A0A9D4M342</accession>
<gene>
    <name evidence="2" type="ORF">DPMN_031774</name>
</gene>
<proteinExistence type="predicted"/>
<dbReference type="EMBL" id="JAIWYP010000002">
    <property type="protein sequence ID" value="KAH3868623.1"/>
    <property type="molecule type" value="Genomic_DNA"/>
</dbReference>
<evidence type="ECO:0000313" key="3">
    <source>
        <dbReference type="Proteomes" id="UP000828390"/>
    </source>
</evidence>
<evidence type="ECO:0000256" key="1">
    <source>
        <dbReference type="SAM" id="MobiDB-lite"/>
    </source>
</evidence>
<name>A0A9D4M342_DREPO</name>
<keyword evidence="3" id="KW-1185">Reference proteome</keyword>
<evidence type="ECO:0000313" key="2">
    <source>
        <dbReference type="EMBL" id="KAH3868623.1"/>
    </source>
</evidence>
<feature type="region of interest" description="Disordered" evidence="1">
    <location>
        <begin position="34"/>
        <end position="55"/>
    </location>
</feature>